<dbReference type="AlphaFoldDB" id="X6LE10"/>
<dbReference type="InterPro" id="IPR036322">
    <property type="entry name" value="WD40_repeat_dom_sf"/>
</dbReference>
<proteinExistence type="predicted"/>
<gene>
    <name evidence="1" type="ORF">RFI_38134</name>
</gene>
<reference evidence="1 2" key="1">
    <citation type="journal article" date="2013" name="Curr. Biol.">
        <title>The Genome of the Foraminiferan Reticulomyxa filosa.</title>
        <authorList>
            <person name="Glockner G."/>
            <person name="Hulsmann N."/>
            <person name="Schleicher M."/>
            <person name="Noegel A.A."/>
            <person name="Eichinger L."/>
            <person name="Gallinger C."/>
            <person name="Pawlowski J."/>
            <person name="Sierra R."/>
            <person name="Euteneuer U."/>
            <person name="Pillet L."/>
            <person name="Moustafa A."/>
            <person name="Platzer M."/>
            <person name="Groth M."/>
            <person name="Szafranski K."/>
            <person name="Schliwa M."/>
        </authorList>
    </citation>
    <scope>NUCLEOTIDE SEQUENCE [LARGE SCALE GENOMIC DNA]</scope>
</reference>
<comment type="caution">
    <text evidence="1">The sequence shown here is derived from an EMBL/GenBank/DDBJ whole genome shotgun (WGS) entry which is preliminary data.</text>
</comment>
<sequence length="118" mass="13199">MGYSTDRPLNTVAVHPTANVVALGGGQQAQKAALSDREGLYECLFHHLIFEERIGLIPCVEKEVFSPLNAMSFSPDGNIFALGYEQGQVCVYQMDDSFQNTVQQIEKRFIAKEEEEEL</sequence>
<evidence type="ECO:0000313" key="2">
    <source>
        <dbReference type="Proteomes" id="UP000023152"/>
    </source>
</evidence>
<dbReference type="EMBL" id="ASPP01044211">
    <property type="protein sequence ID" value="ETN99346.1"/>
    <property type="molecule type" value="Genomic_DNA"/>
</dbReference>
<evidence type="ECO:0000313" key="1">
    <source>
        <dbReference type="EMBL" id="ETN99346.1"/>
    </source>
</evidence>
<accession>X6LE10</accession>
<dbReference type="Proteomes" id="UP000023152">
    <property type="component" value="Unassembled WGS sequence"/>
</dbReference>
<keyword evidence="2" id="KW-1185">Reference proteome</keyword>
<name>X6LE10_RETFI</name>
<protein>
    <recommendedName>
        <fullName evidence="3">Anaphase-promoting complex subunit 4 WD40 domain-containing protein</fullName>
    </recommendedName>
</protein>
<dbReference type="OrthoDB" id="24966at2759"/>
<dbReference type="SUPFAM" id="SSF50978">
    <property type="entry name" value="WD40 repeat-like"/>
    <property type="match status" value="1"/>
</dbReference>
<dbReference type="Gene3D" id="2.130.10.10">
    <property type="entry name" value="YVTN repeat-like/Quinoprotein amine dehydrogenase"/>
    <property type="match status" value="1"/>
</dbReference>
<evidence type="ECO:0008006" key="3">
    <source>
        <dbReference type="Google" id="ProtNLM"/>
    </source>
</evidence>
<dbReference type="InterPro" id="IPR015943">
    <property type="entry name" value="WD40/YVTN_repeat-like_dom_sf"/>
</dbReference>
<organism evidence="1 2">
    <name type="scientific">Reticulomyxa filosa</name>
    <dbReference type="NCBI Taxonomy" id="46433"/>
    <lineage>
        <taxon>Eukaryota</taxon>
        <taxon>Sar</taxon>
        <taxon>Rhizaria</taxon>
        <taxon>Retaria</taxon>
        <taxon>Foraminifera</taxon>
        <taxon>Monothalamids</taxon>
        <taxon>Reticulomyxidae</taxon>
        <taxon>Reticulomyxa</taxon>
    </lineage>
</organism>